<dbReference type="RefSeq" id="XP_002422741.1">
    <property type="nucleotide sequence ID" value="XM_002422696.1"/>
</dbReference>
<evidence type="ECO:0000259" key="4">
    <source>
        <dbReference type="PROSITE" id="PS50404"/>
    </source>
</evidence>
<reference evidence="5" key="1">
    <citation type="submission" date="2007-04" db="EMBL/GenBank/DDBJ databases">
        <title>Annotation of Pediculus humanus corporis strain USDA.</title>
        <authorList>
            <person name="Kirkness E."/>
            <person name="Hannick L."/>
            <person name="Hass B."/>
            <person name="Bruggner R."/>
            <person name="Lawson D."/>
            <person name="Bidwell S."/>
            <person name="Joardar V."/>
            <person name="Caler E."/>
            <person name="Walenz B."/>
            <person name="Inman J."/>
            <person name="Schobel S."/>
            <person name="Galinsky K."/>
            <person name="Amedeo P."/>
            <person name="Strausberg R."/>
        </authorList>
    </citation>
    <scope>NUCLEOTIDE SEQUENCE</scope>
    <source>
        <strain evidence="5">USDA</strain>
    </source>
</reference>
<dbReference type="InterPro" id="IPR036282">
    <property type="entry name" value="Glutathione-S-Trfase_C_sf"/>
</dbReference>
<evidence type="ECO:0000313" key="6">
    <source>
        <dbReference type="EnsemblMetazoa" id="PHUM009830-PA"/>
    </source>
</evidence>
<dbReference type="EMBL" id="DS234992">
    <property type="protein sequence ID" value="EEB10003.1"/>
    <property type="molecule type" value="Genomic_DNA"/>
</dbReference>
<dbReference type="STRING" id="121224.E0V9E7"/>
<proteinExistence type="inferred from homology"/>
<dbReference type="HOGENOM" id="CLU_049129_0_1_1"/>
<evidence type="ECO:0000313" key="5">
    <source>
        <dbReference type="EMBL" id="EEB10003.1"/>
    </source>
</evidence>
<dbReference type="AlphaFoldDB" id="E0V9E7"/>
<evidence type="ECO:0000256" key="3">
    <source>
        <dbReference type="SAM" id="Phobius"/>
    </source>
</evidence>
<dbReference type="GO" id="GO:0005741">
    <property type="term" value="C:mitochondrial outer membrane"/>
    <property type="evidence" value="ECO:0007669"/>
    <property type="project" value="TreeGrafter"/>
</dbReference>
<dbReference type="InParanoid" id="E0V9E7"/>
<name>E0V9E7_PEDHC</name>
<dbReference type="EnsemblMetazoa" id="PHUM009830-RA">
    <property type="protein sequence ID" value="PHUM009830-PA"/>
    <property type="gene ID" value="PHUM009830"/>
</dbReference>
<dbReference type="CDD" id="cd00570">
    <property type="entry name" value="GST_N_family"/>
    <property type="match status" value="1"/>
</dbReference>
<dbReference type="GO" id="GO:0006626">
    <property type="term" value="P:protein targeting to mitochondrion"/>
    <property type="evidence" value="ECO:0007669"/>
    <property type="project" value="TreeGrafter"/>
</dbReference>
<keyword evidence="3" id="KW-0472">Membrane</keyword>
<dbReference type="GO" id="GO:0000266">
    <property type="term" value="P:mitochondrial fission"/>
    <property type="evidence" value="ECO:0007669"/>
    <property type="project" value="TreeGrafter"/>
</dbReference>
<dbReference type="InterPro" id="IPR004045">
    <property type="entry name" value="Glutathione_S-Trfase_N"/>
</dbReference>
<feature type="domain" description="GST N-terminal" evidence="4">
    <location>
        <begin position="24"/>
        <end position="105"/>
    </location>
</feature>
<organism>
    <name type="scientific">Pediculus humanus subsp. corporis</name>
    <name type="common">Body louse</name>
    <dbReference type="NCBI Taxonomy" id="121224"/>
    <lineage>
        <taxon>Eukaryota</taxon>
        <taxon>Metazoa</taxon>
        <taxon>Ecdysozoa</taxon>
        <taxon>Arthropoda</taxon>
        <taxon>Hexapoda</taxon>
        <taxon>Insecta</taxon>
        <taxon>Pterygota</taxon>
        <taxon>Neoptera</taxon>
        <taxon>Paraneoptera</taxon>
        <taxon>Psocodea</taxon>
        <taxon>Troctomorpha</taxon>
        <taxon>Phthiraptera</taxon>
        <taxon>Anoplura</taxon>
        <taxon>Pediculidae</taxon>
        <taxon>Pediculus</taxon>
    </lineage>
</organism>
<protein>
    <submittedName>
        <fullName evidence="5 6">Ganglioside-induced differentiation-associated protein 1, 2 gdap, putative</fullName>
    </submittedName>
</protein>
<dbReference type="FunCoup" id="E0V9E7">
    <property type="interactions" value="288"/>
</dbReference>
<keyword evidence="3" id="KW-0812">Transmembrane</keyword>
<dbReference type="Proteomes" id="UP000009046">
    <property type="component" value="Unassembled WGS sequence"/>
</dbReference>
<evidence type="ECO:0000313" key="7">
    <source>
        <dbReference type="Proteomes" id="UP000009046"/>
    </source>
</evidence>
<reference evidence="5" key="2">
    <citation type="submission" date="2007-04" db="EMBL/GenBank/DDBJ databases">
        <title>The genome of the human body louse.</title>
        <authorList>
            <consortium name="The Human Body Louse Genome Consortium"/>
            <person name="Kirkness E."/>
            <person name="Walenz B."/>
            <person name="Hass B."/>
            <person name="Bruggner R."/>
            <person name="Strausberg R."/>
        </authorList>
    </citation>
    <scope>NUCLEOTIDE SEQUENCE</scope>
    <source>
        <strain evidence="5">USDA</strain>
    </source>
</reference>
<dbReference type="PANTHER" id="PTHR44188:SF1">
    <property type="entry name" value="GDAP1, ISOFORM A"/>
    <property type="match status" value="1"/>
</dbReference>
<dbReference type="EMBL" id="AAZO01000114">
    <property type="status" value="NOT_ANNOTATED_CDS"/>
    <property type="molecule type" value="Genomic_DNA"/>
</dbReference>
<dbReference type="eggNOG" id="KOG4420">
    <property type="taxonomic scope" value="Eukaryota"/>
</dbReference>
<gene>
    <name evidence="6" type="primary">8233702</name>
    <name evidence="5" type="ORF">Phum_PHUM009830</name>
</gene>
<dbReference type="SUPFAM" id="SSF47616">
    <property type="entry name" value="GST C-terminal domain-like"/>
    <property type="match status" value="1"/>
</dbReference>
<feature type="transmembrane region" description="Helical" evidence="3">
    <location>
        <begin position="296"/>
        <end position="317"/>
    </location>
</feature>
<dbReference type="GO" id="GO:0008053">
    <property type="term" value="P:mitochondrial fusion"/>
    <property type="evidence" value="ECO:0007669"/>
    <property type="project" value="TreeGrafter"/>
</dbReference>
<dbReference type="PROSITE" id="PS50404">
    <property type="entry name" value="GST_NTER"/>
    <property type="match status" value="1"/>
</dbReference>
<keyword evidence="7" id="KW-1185">Reference proteome</keyword>
<feature type="coiled-coil region" evidence="2">
    <location>
        <begin position="192"/>
        <end position="219"/>
    </location>
</feature>
<keyword evidence="2" id="KW-0175">Coiled coil</keyword>
<dbReference type="VEuPathDB" id="VectorBase:PHUM009830"/>
<dbReference type="Pfam" id="PF13417">
    <property type="entry name" value="GST_N_3"/>
    <property type="match status" value="1"/>
</dbReference>
<dbReference type="InterPro" id="IPR036249">
    <property type="entry name" value="Thioredoxin-like_sf"/>
</dbReference>
<evidence type="ECO:0000256" key="2">
    <source>
        <dbReference type="SAM" id="Coils"/>
    </source>
</evidence>
<dbReference type="Gene3D" id="1.20.1050.10">
    <property type="match status" value="1"/>
</dbReference>
<evidence type="ECO:0000256" key="1">
    <source>
        <dbReference type="ARBA" id="ARBA00007409"/>
    </source>
</evidence>
<dbReference type="SUPFAM" id="SSF52833">
    <property type="entry name" value="Thioredoxin-like"/>
    <property type="match status" value="1"/>
</dbReference>
<dbReference type="Gene3D" id="3.40.30.10">
    <property type="entry name" value="Glutaredoxin"/>
    <property type="match status" value="1"/>
</dbReference>
<comment type="similarity">
    <text evidence="1">Belongs to the GST superfamily.</text>
</comment>
<dbReference type="CTD" id="8233702"/>
<dbReference type="SFLD" id="SFLDG00358">
    <property type="entry name" value="Main_(cytGST)"/>
    <property type="match status" value="1"/>
</dbReference>
<reference evidence="6" key="3">
    <citation type="submission" date="2021-02" db="UniProtKB">
        <authorList>
            <consortium name="EnsemblMetazoa"/>
        </authorList>
    </citation>
    <scope>IDENTIFICATION</scope>
    <source>
        <strain evidence="6">USDA</strain>
    </source>
</reference>
<dbReference type="InterPro" id="IPR040079">
    <property type="entry name" value="Glutathione_S-Trfase"/>
</dbReference>
<dbReference type="PROSITE" id="PS51354">
    <property type="entry name" value="GLUTAREDOXIN_2"/>
    <property type="match status" value="1"/>
</dbReference>
<dbReference type="PANTHER" id="PTHR44188">
    <property type="entry name" value="GDAP1, ISOFORM A"/>
    <property type="match status" value="1"/>
</dbReference>
<dbReference type="OrthoDB" id="249703at2759"/>
<sequence length="320" mass="37649">MVVHEESVKSDNVKFKPEENQNENELVLYCYHHCFHSQKVLMALYEKNLSFTIHIVDVTKNEQYQKWFLNINPRGTIPVLKDGIKYIPSSKRILNYLEDNFSNGEHKRLIPIDKGMKTKQTVVNFHEKLCRISPFMVTIGSFINNRWSRDFKYPYSIPTTIRKYAFENPQFTESLLQRAQEEEKKNFWAVSHDQYLATIDSIEDLLNEAELALVDREKDKADWWLFTDSFTIADISFIMLLDRLSRLGMEASMWTRGVRPHIDMYFQRAQQRKSYKKTIPTIKTDITFFLKTRSHLIIGFSLVTAIITGLVGGFILLKNK</sequence>
<dbReference type="GeneID" id="8233702"/>
<dbReference type="OMA" id="LKTWCFV"/>
<dbReference type="KEGG" id="phu:Phum_PHUM009830"/>
<keyword evidence="3" id="KW-1133">Transmembrane helix</keyword>
<accession>E0V9E7</accession>
<dbReference type="SFLD" id="SFLDS00019">
    <property type="entry name" value="Glutathione_Transferase_(cytos"/>
    <property type="match status" value="1"/>
</dbReference>